<dbReference type="AlphaFoldDB" id="A0A4Q9PLJ3"/>
<keyword evidence="6" id="KW-1185">Reference proteome</keyword>
<organism evidence="5 6">
    <name type="scientific">Dichomitus squalens</name>
    <dbReference type="NCBI Taxonomy" id="114155"/>
    <lineage>
        <taxon>Eukaryota</taxon>
        <taxon>Fungi</taxon>
        <taxon>Dikarya</taxon>
        <taxon>Basidiomycota</taxon>
        <taxon>Agaricomycotina</taxon>
        <taxon>Agaricomycetes</taxon>
        <taxon>Polyporales</taxon>
        <taxon>Polyporaceae</taxon>
        <taxon>Dichomitus</taxon>
    </lineage>
</organism>
<dbReference type="PANTHER" id="PTHR24055">
    <property type="entry name" value="MITOGEN-ACTIVATED PROTEIN KINASE"/>
    <property type="match status" value="1"/>
</dbReference>
<evidence type="ECO:0000256" key="3">
    <source>
        <dbReference type="ARBA" id="ARBA00022840"/>
    </source>
</evidence>
<accession>A0A4Q9PLJ3</accession>
<keyword evidence="5" id="KW-0808">Transferase</keyword>
<dbReference type="PROSITE" id="PS50011">
    <property type="entry name" value="PROTEIN_KINASE_DOM"/>
    <property type="match status" value="1"/>
</dbReference>
<evidence type="ECO:0000313" key="6">
    <source>
        <dbReference type="Proteomes" id="UP000292082"/>
    </source>
</evidence>
<name>A0A4Q9PLJ3_9APHY</name>
<keyword evidence="5" id="KW-0418">Kinase</keyword>
<dbReference type="SMART" id="SM00220">
    <property type="entry name" value="S_TKc"/>
    <property type="match status" value="1"/>
</dbReference>
<proteinExistence type="predicted"/>
<dbReference type="InterPro" id="IPR011009">
    <property type="entry name" value="Kinase-like_dom_sf"/>
</dbReference>
<dbReference type="InterPro" id="IPR000719">
    <property type="entry name" value="Prot_kinase_dom"/>
</dbReference>
<dbReference type="STRING" id="114155.A0A4Q9PLJ3"/>
<evidence type="ECO:0000256" key="2">
    <source>
        <dbReference type="ARBA" id="ARBA00022741"/>
    </source>
</evidence>
<keyword evidence="3" id="KW-0067">ATP-binding</keyword>
<dbReference type="Gene3D" id="1.10.510.10">
    <property type="entry name" value="Transferase(Phosphotransferase) domain 1"/>
    <property type="match status" value="1"/>
</dbReference>
<keyword evidence="2" id="KW-0547">Nucleotide-binding</keyword>
<dbReference type="EMBL" id="ML145176">
    <property type="protein sequence ID" value="TBU55041.1"/>
    <property type="molecule type" value="Genomic_DNA"/>
</dbReference>
<dbReference type="Gene3D" id="3.30.200.20">
    <property type="entry name" value="Phosphorylase Kinase, domain 1"/>
    <property type="match status" value="1"/>
</dbReference>
<evidence type="ECO:0000259" key="4">
    <source>
        <dbReference type="PROSITE" id="PS50011"/>
    </source>
</evidence>
<keyword evidence="1" id="KW-0723">Serine/threonine-protein kinase</keyword>
<feature type="domain" description="Protein kinase" evidence="4">
    <location>
        <begin position="65"/>
        <end position="424"/>
    </location>
</feature>
<dbReference type="Proteomes" id="UP000292082">
    <property type="component" value="Unassembled WGS sequence"/>
</dbReference>
<gene>
    <name evidence="5" type="ORF">BD310DRAFT_885061</name>
</gene>
<protein>
    <submittedName>
        <fullName evidence="5">Kinase-like protein</fullName>
    </submittedName>
</protein>
<dbReference type="InterPro" id="IPR050117">
    <property type="entry name" value="MAPK"/>
</dbReference>
<dbReference type="SUPFAM" id="SSF56112">
    <property type="entry name" value="Protein kinase-like (PK-like)"/>
    <property type="match status" value="1"/>
</dbReference>
<reference evidence="5 6" key="1">
    <citation type="submission" date="2019-01" db="EMBL/GenBank/DDBJ databases">
        <title>Draft genome sequences of three monokaryotic isolates of the white-rot basidiomycete fungus Dichomitus squalens.</title>
        <authorList>
            <consortium name="DOE Joint Genome Institute"/>
            <person name="Lopez S.C."/>
            <person name="Andreopoulos B."/>
            <person name="Pangilinan J."/>
            <person name="Lipzen A."/>
            <person name="Riley R."/>
            <person name="Ahrendt S."/>
            <person name="Ng V."/>
            <person name="Barry K."/>
            <person name="Daum C."/>
            <person name="Grigoriev I.V."/>
            <person name="Hilden K.S."/>
            <person name="Makela M.R."/>
            <person name="de Vries R.P."/>
        </authorList>
    </citation>
    <scope>NUCLEOTIDE SEQUENCE [LARGE SCALE GENOMIC DNA]</scope>
    <source>
        <strain evidence="5 6">CBS 464.89</strain>
    </source>
</reference>
<evidence type="ECO:0000313" key="5">
    <source>
        <dbReference type="EMBL" id="TBU55041.1"/>
    </source>
</evidence>
<dbReference type="GO" id="GO:0004674">
    <property type="term" value="F:protein serine/threonine kinase activity"/>
    <property type="evidence" value="ECO:0007669"/>
    <property type="project" value="UniProtKB-KW"/>
</dbReference>
<evidence type="ECO:0000256" key="1">
    <source>
        <dbReference type="ARBA" id="ARBA00022527"/>
    </source>
</evidence>
<dbReference type="GO" id="GO:0005524">
    <property type="term" value="F:ATP binding"/>
    <property type="evidence" value="ECO:0007669"/>
    <property type="project" value="UniProtKB-KW"/>
</dbReference>
<sequence length="426" mass="47910">MSPGLFSFLDKIYWRYYLSFKHSLDKKRLPSAFLYNGPDVDAPALRAGHLSFEPAELITLAGDKYRIERKLRGRLTSIVWLAQHSVKASSRKRFVAIETFGDNFSAALSLQRKHDPRQAIRNFIHSIPHAQNNRDPGARACDRIRSIHFGTHLHIVKDVFGPALTDLQASQPDRRFTLPVTKRIIRDTLLALQYIHSTGRTHVGVNSHNLTVVHQGTAHSVTSSIVDHLRRNPPSIYVPAKTGRNWPSRRNIAIDAAQPLPAFGLSPSLDNLSVRLGRCEHSTLDKDDQARATRDGGAFDLLDYYHALPVLCAPEAYIGSPERWSPPVNIWAVGHLTFQSLTGALVYPQLNNASLTEVPSYGDMEELSDPELPFLKLHLQNFPFIKRELSDRDVDATCAFLARCFEMDPGKRPTAEALLQDEWFAS</sequence>